<feature type="domain" description="CCDC81 HU" evidence="1">
    <location>
        <begin position="2"/>
        <end position="65"/>
    </location>
</feature>
<dbReference type="AlphaFoldDB" id="A0A7L0WZD9"/>
<sequence>EICKVWAATSRYIRRQLLQKKVVDIAIGKFAVVPARTTTADGNVLAFEKPVFQLCRMMKKFYRLKCPKVEIPVHAVADPLNFEEIAEDIHFRPPIVEQCVHETLLFFADALRNKKEVDFFFK</sequence>
<dbReference type="PANTHER" id="PTHR14362">
    <property type="entry name" value="COILED-COIL DOMAIN-CONTAINING PROTEIN 81"/>
    <property type="match status" value="1"/>
</dbReference>
<dbReference type="Pfam" id="PF18289">
    <property type="entry name" value="HU-CCDC81_euk_2"/>
    <property type="match status" value="1"/>
</dbReference>
<dbReference type="PANTHER" id="PTHR14362:SF2">
    <property type="entry name" value="COILED-COIL DOMAIN-CONTAINING PROTEIN 81"/>
    <property type="match status" value="1"/>
</dbReference>
<dbReference type="Pfam" id="PF14908">
    <property type="entry name" value="HU-CCDC81_euk_1"/>
    <property type="match status" value="1"/>
</dbReference>
<dbReference type="InterPro" id="IPR040673">
    <property type="entry name" value="CCDC81_HU_dom_2"/>
</dbReference>
<evidence type="ECO:0000313" key="4">
    <source>
        <dbReference type="Proteomes" id="UP000562322"/>
    </source>
</evidence>
<dbReference type="Proteomes" id="UP000562322">
    <property type="component" value="Unassembled WGS sequence"/>
</dbReference>
<proteinExistence type="predicted"/>
<feature type="domain" description="CCDC81 HU" evidence="2">
    <location>
        <begin position="78"/>
        <end position="122"/>
    </location>
</feature>
<evidence type="ECO:0000259" key="1">
    <source>
        <dbReference type="Pfam" id="PF14908"/>
    </source>
</evidence>
<dbReference type="OrthoDB" id="9117973at2759"/>
<evidence type="ECO:0000259" key="2">
    <source>
        <dbReference type="Pfam" id="PF18289"/>
    </source>
</evidence>
<reference evidence="3 4" key="1">
    <citation type="submission" date="2019-09" db="EMBL/GenBank/DDBJ databases">
        <title>Bird 10,000 Genomes (B10K) Project - Family phase.</title>
        <authorList>
            <person name="Zhang G."/>
        </authorList>
    </citation>
    <scope>NUCLEOTIDE SEQUENCE [LARGE SCALE GENOMIC DNA]</scope>
    <source>
        <strain evidence="3">B10K-DU-001-39</strain>
        <tissue evidence="3">Muscle</tissue>
    </source>
</reference>
<dbReference type="EMBL" id="VXAV01034107">
    <property type="protein sequence ID" value="NXL96164.1"/>
    <property type="molecule type" value="Genomic_DNA"/>
</dbReference>
<organism evidence="3 4">
    <name type="scientific">Alectura lathami</name>
    <name type="common">Australian brush turkey</name>
    <dbReference type="NCBI Taxonomy" id="81907"/>
    <lineage>
        <taxon>Eukaryota</taxon>
        <taxon>Metazoa</taxon>
        <taxon>Chordata</taxon>
        <taxon>Craniata</taxon>
        <taxon>Vertebrata</taxon>
        <taxon>Euteleostomi</taxon>
        <taxon>Archelosauria</taxon>
        <taxon>Archosauria</taxon>
        <taxon>Dinosauria</taxon>
        <taxon>Saurischia</taxon>
        <taxon>Theropoda</taxon>
        <taxon>Coelurosauria</taxon>
        <taxon>Aves</taxon>
        <taxon>Neognathae</taxon>
        <taxon>Galloanserae</taxon>
        <taxon>Galliformes</taxon>
        <taxon>Megapodiidae</taxon>
        <taxon>Alectura</taxon>
    </lineage>
</organism>
<dbReference type="GO" id="GO:0005815">
    <property type="term" value="C:microtubule organizing center"/>
    <property type="evidence" value="ECO:0007669"/>
    <property type="project" value="TreeGrafter"/>
</dbReference>
<keyword evidence="4" id="KW-1185">Reference proteome</keyword>
<comment type="caution">
    <text evidence="3">The sequence shown here is derived from an EMBL/GenBank/DDBJ whole genome shotgun (WGS) entry which is preliminary data.</text>
</comment>
<evidence type="ECO:0000313" key="3">
    <source>
        <dbReference type="EMBL" id="NXL96164.1"/>
    </source>
</evidence>
<dbReference type="InterPro" id="IPR026295">
    <property type="entry name" value="CCD81"/>
</dbReference>
<feature type="non-terminal residue" evidence="3">
    <location>
        <position position="1"/>
    </location>
</feature>
<name>A0A7L0WZD9_ALELA</name>
<gene>
    <name evidence="3" type="primary">Ccdc81_0</name>
    <name evidence="3" type="ORF">ALELAT_R06989</name>
</gene>
<protein>
    <submittedName>
        <fullName evidence="3">CCD81 protein</fullName>
    </submittedName>
</protein>
<dbReference type="InterPro" id="IPR028034">
    <property type="entry name" value="HU-CCDC81"/>
</dbReference>
<accession>A0A7L0WZD9</accession>
<feature type="non-terminal residue" evidence="3">
    <location>
        <position position="122"/>
    </location>
</feature>